<dbReference type="PANTHER" id="PTHR31636">
    <property type="entry name" value="OSJNBA0084A10.13 PROTEIN-RELATED"/>
    <property type="match status" value="1"/>
</dbReference>
<protein>
    <submittedName>
        <fullName evidence="5">OLC1v1007648C1</fullName>
    </submittedName>
</protein>
<feature type="short sequence motif" description="VHIID" evidence="3">
    <location>
        <begin position="443"/>
        <end position="447"/>
    </location>
</feature>
<reference evidence="5" key="1">
    <citation type="submission" date="2023-03" db="EMBL/GenBank/DDBJ databases">
        <authorList>
            <person name="Julca I."/>
        </authorList>
    </citation>
    <scope>NUCLEOTIDE SEQUENCE</scope>
</reference>
<feature type="region of interest" description="SAW" evidence="3">
    <location>
        <begin position="633"/>
        <end position="708"/>
    </location>
</feature>
<evidence type="ECO:0000256" key="3">
    <source>
        <dbReference type="PROSITE-ProRule" id="PRU01191"/>
    </source>
</evidence>
<feature type="region of interest" description="Leucine repeat II (LRII)" evidence="3">
    <location>
        <begin position="493"/>
        <end position="525"/>
    </location>
</feature>
<organism evidence="5 6">
    <name type="scientific">Oldenlandia corymbosa var. corymbosa</name>
    <dbReference type="NCBI Taxonomy" id="529605"/>
    <lineage>
        <taxon>Eukaryota</taxon>
        <taxon>Viridiplantae</taxon>
        <taxon>Streptophyta</taxon>
        <taxon>Embryophyta</taxon>
        <taxon>Tracheophyta</taxon>
        <taxon>Spermatophyta</taxon>
        <taxon>Magnoliopsida</taxon>
        <taxon>eudicotyledons</taxon>
        <taxon>Gunneridae</taxon>
        <taxon>Pentapetalae</taxon>
        <taxon>asterids</taxon>
        <taxon>lamiids</taxon>
        <taxon>Gentianales</taxon>
        <taxon>Rubiaceae</taxon>
        <taxon>Rubioideae</taxon>
        <taxon>Spermacoceae</taxon>
        <taxon>Hedyotis-Oldenlandia complex</taxon>
        <taxon>Oldenlandia</taxon>
    </lineage>
</organism>
<dbReference type="Proteomes" id="UP001161247">
    <property type="component" value="Chromosome 5"/>
</dbReference>
<keyword evidence="1" id="KW-0805">Transcription regulation</keyword>
<dbReference type="InterPro" id="IPR005202">
    <property type="entry name" value="TF_GRAS"/>
</dbReference>
<gene>
    <name evidence="5" type="ORF">OLC1_LOCUS16262</name>
</gene>
<feature type="region of interest" description="Disordered" evidence="4">
    <location>
        <begin position="98"/>
        <end position="143"/>
    </location>
</feature>
<evidence type="ECO:0000256" key="4">
    <source>
        <dbReference type="SAM" id="MobiDB-lite"/>
    </source>
</evidence>
<dbReference type="EMBL" id="OX459122">
    <property type="protein sequence ID" value="CAI9108121.1"/>
    <property type="molecule type" value="Genomic_DNA"/>
</dbReference>
<feature type="region of interest" description="Leucine repeat I (LRI)" evidence="3">
    <location>
        <begin position="334"/>
        <end position="394"/>
    </location>
</feature>
<keyword evidence="2" id="KW-0804">Transcription</keyword>
<name>A0AAV1DL72_OLDCO</name>
<sequence>MPTGLPCNELSSNPKNHCDLYDKDLVQMLEHSQFLEPGNGVAPSCSNMNWEMEFLHDHGSDPVLQYINQMLLEENLEDELGMFQDPLALESTEKSFYDALGSDSFSPPPNDEPLICNQQKAEVPDSSSQSSSELSPWTSDLQYDDSSAGRDVVSATYLNSQSDSVGGFCDRILSAQTDAFDFAKPDSTIQSIFTDSDSMVLFRRGMEEGNKFLPAVSQLFNDSAKYKLPTKPTGVVANIETNGTADFHSGRKHRHSDDDRDLNYLRSSKQCATVSSVQEEELLDKFDRVLLNHVPPEDLTVPNTSHVAQRESKNELIVDKRTRGRKARIGSDAPDLSALLMSCAQSVASNDRTTANEQLKLIKKYASPTGDPDQRLAVLFGNGLEARLAGTGREQYIALTSKKISAAEELKSYKVFHVSPFKAIPVIFGNQLILERASKATTLHIIDFGIAYGFQWPSLIQHLSHRPGGPPKLRITGIEIPQSGFRPTEGVEETGRRLDRYCTRFNVPFEYQAIATRSWETIRVEELKVTRGEVLVVNCQFRFKSLLDETVAEEESPRDAVLHLIRNLHPDIFITNHANGLHGSPFFLTRFREAYLFFSSLFDAVDCNLPRDDEQRVKFEQNFFGPEIMNLVACEGHDRVVRPETYKQWQVRCIRDGFKLLPLREDLMKELRNRVKTKYHKDFVLDEDRGWMLQGWKGKIITASSCWVPA</sequence>
<dbReference type="PROSITE" id="PS50985">
    <property type="entry name" value="GRAS"/>
    <property type="match status" value="1"/>
</dbReference>
<evidence type="ECO:0000313" key="5">
    <source>
        <dbReference type="EMBL" id="CAI9108121.1"/>
    </source>
</evidence>
<comment type="similarity">
    <text evidence="3">Belongs to the GRAS family.</text>
</comment>
<evidence type="ECO:0000256" key="2">
    <source>
        <dbReference type="ARBA" id="ARBA00023163"/>
    </source>
</evidence>
<proteinExistence type="inferred from homology"/>
<comment type="caution">
    <text evidence="3">Lacks conserved residue(s) required for the propagation of feature annotation.</text>
</comment>
<keyword evidence="6" id="KW-1185">Reference proteome</keyword>
<evidence type="ECO:0000256" key="1">
    <source>
        <dbReference type="ARBA" id="ARBA00023015"/>
    </source>
</evidence>
<evidence type="ECO:0000313" key="6">
    <source>
        <dbReference type="Proteomes" id="UP001161247"/>
    </source>
</evidence>
<accession>A0AAV1DL72</accession>
<dbReference type="AlphaFoldDB" id="A0AAV1DL72"/>
<dbReference type="Pfam" id="PF03514">
    <property type="entry name" value="GRAS"/>
    <property type="match status" value="1"/>
</dbReference>
<feature type="compositionally biased region" description="Low complexity" evidence="4">
    <location>
        <begin position="126"/>
        <end position="139"/>
    </location>
</feature>